<dbReference type="Gene3D" id="3.50.50.60">
    <property type="entry name" value="FAD/NAD(P)-binding domain"/>
    <property type="match status" value="1"/>
</dbReference>
<dbReference type="GO" id="GO:0071949">
    <property type="term" value="F:FAD binding"/>
    <property type="evidence" value="ECO:0007669"/>
    <property type="project" value="InterPro"/>
</dbReference>
<evidence type="ECO:0000256" key="3">
    <source>
        <dbReference type="ARBA" id="ARBA00022827"/>
    </source>
</evidence>
<evidence type="ECO:0000256" key="5">
    <source>
        <dbReference type="ARBA" id="ARBA00023033"/>
    </source>
</evidence>
<dbReference type="InterPro" id="IPR050493">
    <property type="entry name" value="FAD-dep_Monooxygenase_BioMet"/>
</dbReference>
<accession>A0A2T3AVE2</accession>
<sequence>MSTDLPPLRVAIVGGGPGGLGAAIALSSLPNVSVTLFEQARELREIGAGIRIGLNCWKVLELLGADQDVKGHVKEQVLHRNGLSGELIATRGPPSHIPYKYYPQRVRRTRLQFALLSKVPKGIIQLRKRLVSIENLDQGVRLRFEDGTETTADLVVGGDGIRSVIREQTFPGHTIQFTGTTIWRVLIPQSSIAHIPEIPQPTTWWYGRSGHVYLSPVDYPSETSPEERMFEISVRNVIDPATETGKRFSWGIPVTNERVESFFQDYDPRIRETLASVPDGHWKEFSAFAGPRLKTLIAWDKVVLIGDASHPLSGAFGSGAAFALEDGWILARALEHTRSARKPLSEALKIFDEIRSPYYLRMYEYLDEQKRIVEETHAGRTFEERLQMKVDAFVGEDKLAWIYENDIEEVWKAYLRRENEGEVVSRL</sequence>
<feature type="domain" description="FAD-binding" evidence="6">
    <location>
        <begin position="9"/>
        <end position="336"/>
    </location>
</feature>
<keyword evidence="2" id="KW-0285">Flavoprotein</keyword>
<dbReference type="PANTHER" id="PTHR13789:SF309">
    <property type="entry name" value="PUTATIVE (AFU_ORTHOLOGUE AFUA_6G14510)-RELATED"/>
    <property type="match status" value="1"/>
</dbReference>
<evidence type="ECO:0000313" key="7">
    <source>
        <dbReference type="EMBL" id="PSS12635.1"/>
    </source>
</evidence>
<evidence type="ECO:0000259" key="6">
    <source>
        <dbReference type="Pfam" id="PF01494"/>
    </source>
</evidence>
<evidence type="ECO:0000256" key="1">
    <source>
        <dbReference type="ARBA" id="ARBA00007992"/>
    </source>
</evidence>
<proteinExistence type="inferred from homology"/>
<keyword evidence="4" id="KW-0560">Oxidoreductase</keyword>
<dbReference type="SUPFAM" id="SSF54373">
    <property type="entry name" value="FAD-linked reductases, C-terminal domain"/>
    <property type="match status" value="1"/>
</dbReference>
<dbReference type="PANTHER" id="PTHR13789">
    <property type="entry name" value="MONOOXYGENASE"/>
    <property type="match status" value="1"/>
</dbReference>
<evidence type="ECO:0000256" key="4">
    <source>
        <dbReference type="ARBA" id="ARBA00023002"/>
    </source>
</evidence>
<dbReference type="GeneID" id="36571006"/>
<dbReference type="Pfam" id="PF01494">
    <property type="entry name" value="FAD_binding_3"/>
    <property type="match status" value="1"/>
</dbReference>
<dbReference type="InParanoid" id="A0A2T3AVE2"/>
<keyword evidence="5" id="KW-0503">Monooxygenase</keyword>
<dbReference type="InterPro" id="IPR002938">
    <property type="entry name" value="FAD-bd"/>
</dbReference>
<protein>
    <recommendedName>
        <fullName evidence="6">FAD-binding domain-containing protein</fullName>
    </recommendedName>
</protein>
<gene>
    <name evidence="7" type="ORF">M430DRAFT_145036</name>
</gene>
<organism evidence="7 8">
    <name type="scientific">Amorphotheca resinae ATCC 22711</name>
    <dbReference type="NCBI Taxonomy" id="857342"/>
    <lineage>
        <taxon>Eukaryota</taxon>
        <taxon>Fungi</taxon>
        <taxon>Dikarya</taxon>
        <taxon>Ascomycota</taxon>
        <taxon>Pezizomycotina</taxon>
        <taxon>Leotiomycetes</taxon>
        <taxon>Helotiales</taxon>
        <taxon>Amorphothecaceae</taxon>
        <taxon>Amorphotheca</taxon>
    </lineage>
</organism>
<evidence type="ECO:0000256" key="2">
    <source>
        <dbReference type="ARBA" id="ARBA00022630"/>
    </source>
</evidence>
<reference evidence="7 8" key="1">
    <citation type="journal article" date="2018" name="New Phytol.">
        <title>Comparative genomics and transcriptomics depict ericoid mycorrhizal fungi as versatile saprotrophs and plant mutualists.</title>
        <authorList>
            <person name="Martino E."/>
            <person name="Morin E."/>
            <person name="Grelet G.A."/>
            <person name="Kuo A."/>
            <person name="Kohler A."/>
            <person name="Daghino S."/>
            <person name="Barry K.W."/>
            <person name="Cichocki N."/>
            <person name="Clum A."/>
            <person name="Dockter R.B."/>
            <person name="Hainaut M."/>
            <person name="Kuo R.C."/>
            <person name="LaButti K."/>
            <person name="Lindahl B.D."/>
            <person name="Lindquist E.A."/>
            <person name="Lipzen A."/>
            <person name="Khouja H.R."/>
            <person name="Magnuson J."/>
            <person name="Murat C."/>
            <person name="Ohm R.A."/>
            <person name="Singer S.W."/>
            <person name="Spatafora J.W."/>
            <person name="Wang M."/>
            <person name="Veneault-Fourrey C."/>
            <person name="Henrissat B."/>
            <person name="Grigoriev I.V."/>
            <person name="Martin F.M."/>
            <person name="Perotto S."/>
        </authorList>
    </citation>
    <scope>NUCLEOTIDE SEQUENCE [LARGE SCALE GENOMIC DNA]</scope>
    <source>
        <strain evidence="7 8">ATCC 22711</strain>
    </source>
</reference>
<dbReference type="InterPro" id="IPR036188">
    <property type="entry name" value="FAD/NAD-bd_sf"/>
</dbReference>
<name>A0A2T3AVE2_AMORE</name>
<dbReference type="EMBL" id="KZ679015">
    <property type="protein sequence ID" value="PSS12635.1"/>
    <property type="molecule type" value="Genomic_DNA"/>
</dbReference>
<dbReference type="AlphaFoldDB" id="A0A2T3AVE2"/>
<keyword evidence="8" id="KW-1185">Reference proteome</keyword>
<dbReference type="SUPFAM" id="SSF51905">
    <property type="entry name" value="FAD/NAD(P)-binding domain"/>
    <property type="match status" value="1"/>
</dbReference>
<keyword evidence="3" id="KW-0274">FAD</keyword>
<dbReference type="Proteomes" id="UP000241818">
    <property type="component" value="Unassembled WGS sequence"/>
</dbReference>
<evidence type="ECO:0000313" key="8">
    <source>
        <dbReference type="Proteomes" id="UP000241818"/>
    </source>
</evidence>
<comment type="similarity">
    <text evidence="1">Belongs to the paxM FAD-dependent monooxygenase family.</text>
</comment>
<dbReference type="OrthoDB" id="417877at2759"/>
<dbReference type="GO" id="GO:0004497">
    <property type="term" value="F:monooxygenase activity"/>
    <property type="evidence" value="ECO:0007669"/>
    <property type="project" value="UniProtKB-KW"/>
</dbReference>
<dbReference type="RefSeq" id="XP_024718633.1">
    <property type="nucleotide sequence ID" value="XM_024862925.1"/>
</dbReference>
<dbReference type="PRINTS" id="PR00420">
    <property type="entry name" value="RNGMNOXGNASE"/>
</dbReference>
<dbReference type="STRING" id="857342.A0A2T3AVE2"/>